<dbReference type="SUPFAM" id="SSF53800">
    <property type="entry name" value="Chelatase"/>
    <property type="match status" value="1"/>
</dbReference>
<reference evidence="3 4" key="1">
    <citation type="submission" date="2017-11" db="EMBL/GenBank/DDBJ databases">
        <title>Evolution of Phototrophy in the Chloroflexi Phylum Driven by Horizontal Gene Transfer.</title>
        <authorList>
            <person name="Ward L.M."/>
            <person name="Hemp J."/>
            <person name="Shih P.M."/>
            <person name="Mcglynn S.E."/>
            <person name="Fischer W."/>
        </authorList>
    </citation>
    <scope>NUCLEOTIDE SEQUENCE [LARGE SCALE GENOMIC DNA]</scope>
    <source>
        <strain evidence="3">JP3_7</strain>
    </source>
</reference>
<protein>
    <submittedName>
        <fullName evidence="3">Uncharacterized protein</fullName>
    </submittedName>
</protein>
<proteinExistence type="inferred from homology"/>
<dbReference type="Gene3D" id="3.40.50.1400">
    <property type="match status" value="1"/>
</dbReference>
<comment type="caution">
    <text evidence="3">The sequence shown here is derived from an EMBL/GenBank/DDBJ whole genome shotgun (WGS) entry which is preliminary data.</text>
</comment>
<feature type="region of interest" description="Disordered" evidence="2">
    <location>
        <begin position="108"/>
        <end position="130"/>
    </location>
</feature>
<evidence type="ECO:0000313" key="3">
    <source>
        <dbReference type="EMBL" id="PJF46884.1"/>
    </source>
</evidence>
<dbReference type="GO" id="GO:0006783">
    <property type="term" value="P:heme biosynthetic process"/>
    <property type="evidence" value="ECO:0007669"/>
    <property type="project" value="InterPro"/>
</dbReference>
<gene>
    <name evidence="3" type="ORF">CUN48_11500</name>
</gene>
<dbReference type="InterPro" id="IPR001015">
    <property type="entry name" value="Ferrochelatase"/>
</dbReference>
<comment type="similarity">
    <text evidence="1">Belongs to the ferrochelatase family.</text>
</comment>
<dbReference type="PANTHER" id="PTHR11108">
    <property type="entry name" value="FERROCHELATASE"/>
    <property type="match status" value="1"/>
</dbReference>
<sequence>MRNDESRTLAGRQTERGDAYPQEVAATVQAVMEQLNFSNEFLLAYQSDIKPFKWLGPSTEQVIRNPVARKRRNMLIVPVAFTMVRMRQQRFVRLRRTHARAPAFQPVAPVLADPGRDPHTGRGATPAQDRRAVALV</sequence>
<name>A0A2M8QAR7_9CHLR</name>
<dbReference type="EMBL" id="PGTN01000084">
    <property type="protein sequence ID" value="PJF46884.1"/>
    <property type="molecule type" value="Genomic_DNA"/>
</dbReference>
<evidence type="ECO:0000256" key="1">
    <source>
        <dbReference type="RuleBase" id="RU004185"/>
    </source>
</evidence>
<evidence type="ECO:0000313" key="4">
    <source>
        <dbReference type="Proteomes" id="UP000230790"/>
    </source>
</evidence>
<dbReference type="AlphaFoldDB" id="A0A2M8QAR7"/>
<dbReference type="Pfam" id="PF00762">
    <property type="entry name" value="Ferrochelatase"/>
    <property type="match status" value="1"/>
</dbReference>
<dbReference type="GO" id="GO:0004325">
    <property type="term" value="F:ferrochelatase activity"/>
    <property type="evidence" value="ECO:0007669"/>
    <property type="project" value="InterPro"/>
</dbReference>
<evidence type="ECO:0000256" key="2">
    <source>
        <dbReference type="SAM" id="MobiDB-lite"/>
    </source>
</evidence>
<dbReference type="Proteomes" id="UP000230790">
    <property type="component" value="Unassembled WGS sequence"/>
</dbReference>
<organism evidence="3 4">
    <name type="scientific">Candidatus Thermofonsia Clade 3 bacterium</name>
    <dbReference type="NCBI Taxonomy" id="2364212"/>
    <lineage>
        <taxon>Bacteria</taxon>
        <taxon>Bacillati</taxon>
        <taxon>Chloroflexota</taxon>
        <taxon>Candidatus Thermofontia</taxon>
        <taxon>Candidatus Thermofonsia Clade 3</taxon>
    </lineage>
</organism>
<dbReference type="PANTHER" id="PTHR11108:SF1">
    <property type="entry name" value="FERROCHELATASE, MITOCHONDRIAL"/>
    <property type="match status" value="1"/>
</dbReference>
<accession>A0A2M8QAR7</accession>